<protein>
    <submittedName>
        <fullName evidence="2">Uncharacterized protein</fullName>
    </submittedName>
</protein>
<feature type="compositionally biased region" description="Low complexity" evidence="1">
    <location>
        <begin position="60"/>
        <end position="74"/>
    </location>
</feature>
<reference evidence="2 3" key="1">
    <citation type="submission" date="2018-02" db="EMBL/GenBank/DDBJ databases">
        <title>The genomes of Aspergillus section Nigri reveals drivers in fungal speciation.</title>
        <authorList>
            <consortium name="DOE Joint Genome Institute"/>
            <person name="Vesth T.C."/>
            <person name="Nybo J."/>
            <person name="Theobald S."/>
            <person name="Brandl J."/>
            <person name="Frisvad J.C."/>
            <person name="Nielsen K.F."/>
            <person name="Lyhne E.K."/>
            <person name="Kogle M.E."/>
            <person name="Kuo A."/>
            <person name="Riley R."/>
            <person name="Clum A."/>
            <person name="Nolan M."/>
            <person name="Lipzen A."/>
            <person name="Salamov A."/>
            <person name="Henrissat B."/>
            <person name="Wiebenga A."/>
            <person name="De vries R.P."/>
            <person name="Grigoriev I.V."/>
            <person name="Mortensen U.H."/>
            <person name="Andersen M.R."/>
            <person name="Baker S.E."/>
        </authorList>
    </citation>
    <scope>NUCLEOTIDE SEQUENCE [LARGE SCALE GENOMIC DNA]</scope>
    <source>
        <strain evidence="2 3">CBS 121057</strain>
    </source>
</reference>
<gene>
    <name evidence="2" type="ORF">BO78DRAFT_60056</name>
</gene>
<evidence type="ECO:0000313" key="2">
    <source>
        <dbReference type="EMBL" id="PYI08641.1"/>
    </source>
</evidence>
<dbReference type="Proteomes" id="UP000248423">
    <property type="component" value="Unassembled WGS sequence"/>
</dbReference>
<sequence>MCRPHICQFITWAGGVTLPRRWDFHTLRLGNNLLVNPAPSLTECFLQSVWSTRGGPFRKSFSPPSASSLPSPGSIFCIKNHPGPKFSPR</sequence>
<evidence type="ECO:0000313" key="3">
    <source>
        <dbReference type="Proteomes" id="UP000248423"/>
    </source>
</evidence>
<evidence type="ECO:0000256" key="1">
    <source>
        <dbReference type="SAM" id="MobiDB-lite"/>
    </source>
</evidence>
<dbReference type="VEuPathDB" id="FungiDB:BO78DRAFT_60056"/>
<keyword evidence="3" id="KW-1185">Reference proteome</keyword>
<organism evidence="2 3">
    <name type="scientific">Aspergillus sclerotiicarbonarius (strain CBS 121057 / IBT 28362)</name>
    <dbReference type="NCBI Taxonomy" id="1448318"/>
    <lineage>
        <taxon>Eukaryota</taxon>
        <taxon>Fungi</taxon>
        <taxon>Dikarya</taxon>
        <taxon>Ascomycota</taxon>
        <taxon>Pezizomycotina</taxon>
        <taxon>Eurotiomycetes</taxon>
        <taxon>Eurotiomycetidae</taxon>
        <taxon>Eurotiales</taxon>
        <taxon>Aspergillaceae</taxon>
        <taxon>Aspergillus</taxon>
        <taxon>Aspergillus subgen. Circumdati</taxon>
    </lineage>
</organism>
<proteinExistence type="predicted"/>
<dbReference type="AlphaFoldDB" id="A0A319EGL8"/>
<feature type="region of interest" description="Disordered" evidence="1">
    <location>
        <begin position="58"/>
        <end position="89"/>
    </location>
</feature>
<name>A0A319EGL8_ASPSB</name>
<accession>A0A319EGL8</accession>
<dbReference type="EMBL" id="KZ826333">
    <property type="protein sequence ID" value="PYI08641.1"/>
    <property type="molecule type" value="Genomic_DNA"/>
</dbReference>